<keyword evidence="2" id="KW-0472">Membrane</keyword>
<gene>
    <name evidence="4" type="ORF">GM1_008_00230</name>
</gene>
<feature type="domain" description="Septum formation-related" evidence="3">
    <location>
        <begin position="106"/>
        <end position="336"/>
    </location>
</feature>
<dbReference type="STRING" id="410332.SAMN04488550_4379"/>
<evidence type="ECO:0000313" key="5">
    <source>
        <dbReference type="Proteomes" id="UP000035009"/>
    </source>
</evidence>
<proteinExistence type="predicted"/>
<keyword evidence="2" id="KW-1133">Transmembrane helix</keyword>
<accession>M3TCZ7</accession>
<dbReference type="EMBL" id="BAOP01000008">
    <property type="protein sequence ID" value="GAC79261.1"/>
    <property type="molecule type" value="Genomic_DNA"/>
</dbReference>
<dbReference type="Pfam" id="PF13845">
    <property type="entry name" value="Septum_form"/>
    <property type="match status" value="1"/>
</dbReference>
<dbReference type="Proteomes" id="UP000035009">
    <property type="component" value="Unassembled WGS sequence"/>
</dbReference>
<comment type="caution">
    <text evidence="4">The sequence shown here is derived from an EMBL/GenBank/DDBJ whole genome shotgun (WGS) entry which is preliminary data.</text>
</comment>
<protein>
    <recommendedName>
        <fullName evidence="3">Septum formation-related domain-containing protein</fullName>
    </recommendedName>
</protein>
<feature type="region of interest" description="Disordered" evidence="1">
    <location>
        <begin position="362"/>
        <end position="399"/>
    </location>
</feature>
<feature type="region of interest" description="Disordered" evidence="1">
    <location>
        <begin position="1"/>
        <end position="51"/>
    </location>
</feature>
<dbReference type="eggNOG" id="ENOG5030VN0">
    <property type="taxonomic scope" value="Bacteria"/>
</dbReference>
<name>M3TCZ7_GORML</name>
<keyword evidence="5" id="KW-1185">Reference proteome</keyword>
<keyword evidence="2" id="KW-0812">Transmembrane</keyword>
<evidence type="ECO:0000256" key="1">
    <source>
        <dbReference type="SAM" id="MobiDB-lite"/>
    </source>
</evidence>
<dbReference type="AlphaFoldDB" id="M3TCZ7"/>
<dbReference type="InterPro" id="IPR026004">
    <property type="entry name" value="Septum_form"/>
</dbReference>
<reference evidence="4 5" key="1">
    <citation type="submission" date="2013-02" db="EMBL/GenBank/DDBJ databases">
        <title>Whole genome shotgun sequence of Gordonia malaquae NBRC 108250.</title>
        <authorList>
            <person name="Yoshida I."/>
            <person name="Hosoyama A."/>
            <person name="Tsuchikane K."/>
            <person name="Ando Y."/>
            <person name="Baba S."/>
            <person name="Ohji S."/>
            <person name="Hamada M."/>
            <person name="Tamura T."/>
            <person name="Yamazoe A."/>
            <person name="Yamazaki S."/>
            <person name="Fujita N."/>
        </authorList>
    </citation>
    <scope>NUCLEOTIDE SEQUENCE [LARGE SCALE GENOMIC DNA]</scope>
    <source>
        <strain evidence="4 5">NBRC 108250</strain>
    </source>
</reference>
<evidence type="ECO:0000259" key="3">
    <source>
        <dbReference type="Pfam" id="PF13845"/>
    </source>
</evidence>
<organism evidence="4 5">
    <name type="scientific">Gordonia malaquae NBRC 108250</name>
    <dbReference type="NCBI Taxonomy" id="1223542"/>
    <lineage>
        <taxon>Bacteria</taxon>
        <taxon>Bacillati</taxon>
        <taxon>Actinomycetota</taxon>
        <taxon>Actinomycetes</taxon>
        <taxon>Mycobacteriales</taxon>
        <taxon>Gordoniaceae</taxon>
        <taxon>Gordonia</taxon>
    </lineage>
</organism>
<evidence type="ECO:0000256" key="2">
    <source>
        <dbReference type="SAM" id="Phobius"/>
    </source>
</evidence>
<feature type="compositionally biased region" description="Basic and acidic residues" evidence="1">
    <location>
        <begin position="389"/>
        <end position="399"/>
    </location>
</feature>
<sequence>MTSDSDTGGDGSERLPSLDDADEFTTLPAEGDASDLPNDATSGTDAETSRGPRHRLRFVLGAVLVGAVVAGGVLFATDAFAEGGGVGSTEIGESSTIDDDLSRSEPGDCLQWTVNPPSQASIVDCADPHRFEVAGTLDTSAFPSSEFAADAPWPGEERFASIRDENCPAVVDRYLGGGLDPAGRFSVGLMRPGRAQWERGARVLRCGIEQAGAKGVQEEFTGRVADVDQSFAWPVGTCIGINKETREPTGKVVNCAEPHAFQTTGVIDLSQRFGGRNSGKPWPNTETQNDYLKRICPSQTNKFFGGADKFADTTLNVQWSVTAEVGWLTGSRRVACYVALPDRGGFATLVGDARQGELLINGRVPVPPKKGPPGRSLGTPVPLPPGYNVDDREIPAPGG</sequence>
<dbReference type="RefSeq" id="WP_008377576.1">
    <property type="nucleotide sequence ID" value="NZ_BAOP01000008.1"/>
</dbReference>
<evidence type="ECO:0000313" key="4">
    <source>
        <dbReference type="EMBL" id="GAC79261.1"/>
    </source>
</evidence>
<feature type="transmembrane region" description="Helical" evidence="2">
    <location>
        <begin position="58"/>
        <end position="76"/>
    </location>
</feature>